<keyword evidence="2" id="KW-1185">Reference proteome</keyword>
<proteinExistence type="predicted"/>
<protein>
    <submittedName>
        <fullName evidence="1">Uncharacterized protein</fullName>
    </submittedName>
</protein>
<gene>
    <name evidence="1" type="ORF">PCOR1329_LOCUS81174</name>
</gene>
<dbReference type="Proteomes" id="UP001189429">
    <property type="component" value="Unassembled WGS sequence"/>
</dbReference>
<reference evidence="1" key="1">
    <citation type="submission" date="2023-10" db="EMBL/GenBank/DDBJ databases">
        <authorList>
            <person name="Chen Y."/>
            <person name="Shah S."/>
            <person name="Dougan E. K."/>
            <person name="Thang M."/>
            <person name="Chan C."/>
        </authorList>
    </citation>
    <scope>NUCLEOTIDE SEQUENCE [LARGE SCALE GENOMIC DNA]</scope>
</reference>
<feature type="non-terminal residue" evidence="1">
    <location>
        <position position="177"/>
    </location>
</feature>
<accession>A0ABN9Y2D7</accession>
<name>A0ABN9Y2D7_9DINO</name>
<organism evidence="1 2">
    <name type="scientific">Prorocentrum cordatum</name>
    <dbReference type="NCBI Taxonomy" id="2364126"/>
    <lineage>
        <taxon>Eukaryota</taxon>
        <taxon>Sar</taxon>
        <taxon>Alveolata</taxon>
        <taxon>Dinophyceae</taxon>
        <taxon>Prorocentrales</taxon>
        <taxon>Prorocentraceae</taxon>
        <taxon>Prorocentrum</taxon>
    </lineage>
</organism>
<evidence type="ECO:0000313" key="1">
    <source>
        <dbReference type="EMBL" id="CAK0905477.1"/>
    </source>
</evidence>
<evidence type="ECO:0000313" key="2">
    <source>
        <dbReference type="Proteomes" id="UP001189429"/>
    </source>
</evidence>
<dbReference type="EMBL" id="CAUYUJ010021567">
    <property type="protein sequence ID" value="CAK0905477.1"/>
    <property type="molecule type" value="Genomic_DNA"/>
</dbReference>
<sequence>MEQNNLAAITSWYPCGPTYYGHRSCSHIDHMVISAPWMCRVKSCAVAYCLTRRVRAIPSVAVLDHMIIVAELDYELTYSAPANHGVHWDYLSLGRAMNDKEEALQFREEVEGALAKQLHEDGYLEVDAWMRAHTLETAWEKEFIGAASAHDYPFYPEMEHWEQANRDLDGVIAKLYQ</sequence>
<comment type="caution">
    <text evidence="1">The sequence shown here is derived from an EMBL/GenBank/DDBJ whole genome shotgun (WGS) entry which is preliminary data.</text>
</comment>